<evidence type="ECO:0000256" key="2">
    <source>
        <dbReference type="ARBA" id="ARBA00004989"/>
    </source>
</evidence>
<dbReference type="NCBIfam" id="NF007233">
    <property type="entry name" value="PRK09653.1"/>
    <property type="match status" value="1"/>
</dbReference>
<keyword evidence="9 12" id="KW-0808">Transferase</keyword>
<dbReference type="InterPro" id="IPR002505">
    <property type="entry name" value="PTA_PTB"/>
</dbReference>
<dbReference type="Pfam" id="PF01515">
    <property type="entry name" value="PTA_PTB"/>
    <property type="match status" value="1"/>
</dbReference>
<evidence type="ECO:0000259" key="14">
    <source>
        <dbReference type="Pfam" id="PF07085"/>
    </source>
</evidence>
<comment type="domain">
    <text evidence="12">The N-terminal region seems to be important for proper quaternary structure. The C-terminal region contains the substrate-binding site.</text>
</comment>
<dbReference type="RefSeq" id="WP_146446374.1">
    <property type="nucleotide sequence ID" value="NZ_SJPR01000006.1"/>
</dbReference>
<keyword evidence="10 12" id="KW-0012">Acyltransferase</keyword>
<dbReference type="Proteomes" id="UP000317421">
    <property type="component" value="Unassembled WGS sequence"/>
</dbReference>
<comment type="pathway">
    <text evidence="2 12">Metabolic intermediate biosynthesis; acetyl-CoA biosynthesis; acetyl-CoA from acetate: step 2/2.</text>
</comment>
<dbReference type="SUPFAM" id="SSF75138">
    <property type="entry name" value="HprK N-terminal domain-like"/>
    <property type="match status" value="1"/>
</dbReference>
<dbReference type="Pfam" id="PF13500">
    <property type="entry name" value="AAA_26"/>
    <property type="match status" value="1"/>
</dbReference>
<dbReference type="InterPro" id="IPR016475">
    <property type="entry name" value="P-Actrans_bac"/>
</dbReference>
<dbReference type="EMBL" id="SJPR01000006">
    <property type="protein sequence ID" value="TWT94826.1"/>
    <property type="molecule type" value="Genomic_DNA"/>
</dbReference>
<dbReference type="OrthoDB" id="9805787at2"/>
<dbReference type="AlphaFoldDB" id="A0A5C6A5W4"/>
<dbReference type="InterPro" id="IPR042113">
    <property type="entry name" value="P_AcTrfase_dom1"/>
</dbReference>
<comment type="caution">
    <text evidence="15">The sequence shown here is derived from an EMBL/GenBank/DDBJ whole genome shotgun (WGS) entry which is preliminary data.</text>
</comment>
<reference evidence="15 16" key="1">
    <citation type="submission" date="2019-02" db="EMBL/GenBank/DDBJ databases">
        <title>Deep-cultivation of Planctomycetes and their phenomic and genomic characterization uncovers novel biology.</title>
        <authorList>
            <person name="Wiegand S."/>
            <person name="Jogler M."/>
            <person name="Boedeker C."/>
            <person name="Pinto D."/>
            <person name="Vollmers J."/>
            <person name="Rivas-Marin E."/>
            <person name="Kohn T."/>
            <person name="Peeters S.H."/>
            <person name="Heuer A."/>
            <person name="Rast P."/>
            <person name="Oberbeckmann S."/>
            <person name="Bunk B."/>
            <person name="Jeske O."/>
            <person name="Meyerdierks A."/>
            <person name="Storesund J.E."/>
            <person name="Kallscheuer N."/>
            <person name="Luecker S."/>
            <person name="Lage O.M."/>
            <person name="Pohl T."/>
            <person name="Merkel B.J."/>
            <person name="Hornburger P."/>
            <person name="Mueller R.-W."/>
            <person name="Bruemmer F."/>
            <person name="Labrenz M."/>
            <person name="Spormann A.M."/>
            <person name="Op Den Camp H."/>
            <person name="Overmann J."/>
            <person name="Amann R."/>
            <person name="Jetten M.S.M."/>
            <person name="Mascher T."/>
            <person name="Medema M.H."/>
            <person name="Devos D.P."/>
            <person name="Kaster A.-K."/>
            <person name="Ovreas L."/>
            <person name="Rohde M."/>
            <person name="Galperin M.Y."/>
            <person name="Jogler C."/>
        </authorList>
    </citation>
    <scope>NUCLEOTIDE SEQUENCE [LARGE SCALE GENOMIC DNA]</scope>
    <source>
        <strain evidence="15 16">Pla108</strain>
    </source>
</reference>
<dbReference type="NCBIfam" id="NF004167">
    <property type="entry name" value="PRK05632.1"/>
    <property type="match status" value="1"/>
</dbReference>
<dbReference type="InterPro" id="IPR004614">
    <property type="entry name" value="P_AcTrfase"/>
</dbReference>
<protein>
    <recommendedName>
        <fullName evidence="7 12">Phosphate acetyltransferase</fullName>
        <ecNumber evidence="6 12">2.3.1.8</ecNumber>
    </recommendedName>
    <alternativeName>
        <fullName evidence="11 12">Phosphotransacetylase</fullName>
    </alternativeName>
</protein>
<comment type="function">
    <text evidence="12">Involved in acetate metabolism.</text>
</comment>
<evidence type="ECO:0000256" key="1">
    <source>
        <dbReference type="ARBA" id="ARBA00004496"/>
    </source>
</evidence>
<dbReference type="EC" id="2.3.1.8" evidence="6 12"/>
<dbReference type="FunFam" id="3.40.50.10750:FF:000001">
    <property type="entry name" value="Phosphate acetyltransferase"/>
    <property type="match status" value="1"/>
</dbReference>
<dbReference type="SUPFAM" id="SSF53659">
    <property type="entry name" value="Isocitrate/Isopropylmalate dehydrogenase-like"/>
    <property type="match status" value="1"/>
</dbReference>
<evidence type="ECO:0000256" key="9">
    <source>
        <dbReference type="ARBA" id="ARBA00022679"/>
    </source>
</evidence>
<dbReference type="PANTHER" id="PTHR43356">
    <property type="entry name" value="PHOSPHATE ACETYLTRANSFERASE"/>
    <property type="match status" value="1"/>
</dbReference>
<comment type="subunit">
    <text evidence="5">Homohexamer.</text>
</comment>
<gene>
    <name evidence="15" type="primary">pta</name>
    <name evidence="15" type="ORF">Pla108_36770</name>
</gene>
<accession>A0A5C6A5W4</accession>
<feature type="domain" description="Phosphate acetyl/butaryl transferase" evidence="13">
    <location>
        <begin position="372"/>
        <end position="689"/>
    </location>
</feature>
<dbReference type="InterPro" id="IPR050500">
    <property type="entry name" value="Phos_Acetyltrans/Butyryltrans"/>
</dbReference>
<evidence type="ECO:0000256" key="11">
    <source>
        <dbReference type="ARBA" id="ARBA00031108"/>
    </source>
</evidence>
<dbReference type="NCBIfam" id="TIGR00651">
    <property type="entry name" value="pta"/>
    <property type="match status" value="1"/>
</dbReference>
<dbReference type="InterPro" id="IPR042112">
    <property type="entry name" value="P_AcTrfase_dom2"/>
</dbReference>
<evidence type="ECO:0000256" key="7">
    <source>
        <dbReference type="ARBA" id="ARBA00021528"/>
    </source>
</evidence>
<dbReference type="UniPathway" id="UPA00340">
    <property type="reaction ID" value="UER00459"/>
</dbReference>
<evidence type="ECO:0000256" key="6">
    <source>
        <dbReference type="ARBA" id="ARBA00012707"/>
    </source>
</evidence>
<proteinExistence type="inferred from homology"/>
<evidence type="ECO:0000313" key="16">
    <source>
        <dbReference type="Proteomes" id="UP000317421"/>
    </source>
</evidence>
<dbReference type="InterPro" id="IPR010766">
    <property type="entry name" value="DRTGG"/>
</dbReference>
<evidence type="ECO:0000256" key="10">
    <source>
        <dbReference type="ARBA" id="ARBA00023315"/>
    </source>
</evidence>
<dbReference type="GO" id="GO:0008959">
    <property type="term" value="F:phosphate acetyltransferase activity"/>
    <property type="evidence" value="ECO:0007669"/>
    <property type="project" value="UniProtKB-EC"/>
</dbReference>
<comment type="subcellular location">
    <subcellularLocation>
        <location evidence="1 12">Cytoplasm</location>
    </subcellularLocation>
</comment>
<dbReference type="Gene3D" id="3.40.50.300">
    <property type="entry name" value="P-loop containing nucleotide triphosphate hydrolases"/>
    <property type="match status" value="1"/>
</dbReference>
<dbReference type="GO" id="GO:0006085">
    <property type="term" value="P:acetyl-CoA biosynthetic process"/>
    <property type="evidence" value="ECO:0007669"/>
    <property type="project" value="UniProtKB-UniPathway"/>
</dbReference>
<dbReference type="GO" id="GO:0005737">
    <property type="term" value="C:cytoplasm"/>
    <property type="evidence" value="ECO:0007669"/>
    <property type="project" value="UniProtKB-SubCell"/>
</dbReference>
<name>A0A5C6A5W4_9BACT</name>
<organism evidence="15 16">
    <name type="scientific">Botrimarina colliarenosi</name>
    <dbReference type="NCBI Taxonomy" id="2528001"/>
    <lineage>
        <taxon>Bacteria</taxon>
        <taxon>Pseudomonadati</taxon>
        <taxon>Planctomycetota</taxon>
        <taxon>Planctomycetia</taxon>
        <taxon>Pirellulales</taxon>
        <taxon>Lacipirellulaceae</taxon>
        <taxon>Botrimarina</taxon>
    </lineage>
</organism>
<keyword evidence="16" id="KW-1185">Reference proteome</keyword>
<dbReference type="Gene3D" id="3.40.50.10750">
    <property type="entry name" value="Isocitrate/Isopropylmalate dehydrogenase-like"/>
    <property type="match status" value="1"/>
</dbReference>
<evidence type="ECO:0000256" key="12">
    <source>
        <dbReference type="PIRNR" id="PIRNR006107"/>
    </source>
</evidence>
<dbReference type="InterPro" id="IPR028979">
    <property type="entry name" value="Ser_kin/Pase_Hpr-like_N_sf"/>
</dbReference>
<evidence type="ECO:0000313" key="15">
    <source>
        <dbReference type="EMBL" id="TWT94826.1"/>
    </source>
</evidence>
<dbReference type="Gene3D" id="3.40.50.10950">
    <property type="match status" value="1"/>
</dbReference>
<evidence type="ECO:0000256" key="8">
    <source>
        <dbReference type="ARBA" id="ARBA00022490"/>
    </source>
</evidence>
<dbReference type="PANTHER" id="PTHR43356:SF3">
    <property type="entry name" value="PHOSPHATE ACETYLTRANSFERASE"/>
    <property type="match status" value="1"/>
</dbReference>
<feature type="domain" description="DRTGG" evidence="14">
    <location>
        <begin position="214"/>
        <end position="327"/>
    </location>
</feature>
<evidence type="ECO:0000256" key="4">
    <source>
        <dbReference type="ARBA" id="ARBA00009786"/>
    </source>
</evidence>
<dbReference type="Pfam" id="PF07085">
    <property type="entry name" value="DRTGG"/>
    <property type="match status" value="1"/>
</dbReference>
<dbReference type="Gene3D" id="3.40.1390.20">
    <property type="entry name" value="HprK N-terminal domain-like"/>
    <property type="match status" value="1"/>
</dbReference>
<comment type="catalytic activity">
    <reaction evidence="12">
        <text>acetyl-CoA + phosphate = acetyl phosphate + CoA</text>
        <dbReference type="Rhea" id="RHEA:19521"/>
        <dbReference type="ChEBI" id="CHEBI:22191"/>
        <dbReference type="ChEBI" id="CHEBI:43474"/>
        <dbReference type="ChEBI" id="CHEBI:57287"/>
        <dbReference type="ChEBI" id="CHEBI:57288"/>
        <dbReference type="EC" id="2.3.1.8"/>
    </reaction>
</comment>
<evidence type="ECO:0000259" key="13">
    <source>
        <dbReference type="Pfam" id="PF01515"/>
    </source>
</evidence>
<sequence>MSNAAYVVAWEPHSGKSLVVLGLMELLSRRVERLAYFRPLVDGDPEADPHLRLVRERYRLATPIGQMVGVNLNRAEQLVAEGQEATLIKEVLARFRACAAEVDFVLCEGTDYVGGQAALEFDFNSRLAVHLGAPVVTVGAGVGRSAEETIRGARSAHATFVEQGNVIAASFVNRVAPDQAEAMREEFRRRPFGDGPVYVLDEEPSLARPTLAQVATAIGARWLHDPGDVAERDIATCRVAAMTLPNFLNHTADGALVITPGDRSDILLGSVASLISDGVPKAAGVLLTGGLTPETSVQRLLDGMRRWLPPLMAIDCDTYSAATAVEAVRPVIAPENATKIAAALGAFERVVDLAALAERIAVTRTERVTPLMFEYDLIERAKKAPRTIVLPEGQDDRILRAAAVLLRRQVASLVILGDPETITARAATLGLDLTGAKLMDPHTSPDRQRLADELARLRAHKGVTQAMAYDQLGDPNYFGTMMVEVGDADGMVSGAMHTTAQTIRPALQVIRTRPECSIVSSVFLMCLADRVLVYGDCAVNPDPTPEQLADIAISSADTARRFGVTPRVAMLSYSTGASGTGAAVDKVREATRLVRERAPDLSVEGPIQYDAAVDASVAKSKLPGSQVAGQATVFVFPDLDSGNNTYKAVQRSARAVAIGPILQGLRKPVNDLSRGCLVDDIVNTVAITAIQAQPEEAAE</sequence>
<comment type="similarity">
    <text evidence="3 12">In the C-terminal section; belongs to the phosphate acetyltransferase and butyryltransferase family.</text>
</comment>
<evidence type="ECO:0000256" key="3">
    <source>
        <dbReference type="ARBA" id="ARBA00008756"/>
    </source>
</evidence>
<keyword evidence="8 12" id="KW-0963">Cytoplasm</keyword>
<evidence type="ECO:0000256" key="5">
    <source>
        <dbReference type="ARBA" id="ARBA00011643"/>
    </source>
</evidence>
<dbReference type="PIRSF" id="PIRSF006107">
    <property type="entry name" value="PhpActrans_proteobac"/>
    <property type="match status" value="1"/>
</dbReference>
<comment type="similarity">
    <text evidence="4 12">In the N-terminal section; belongs to the CobB/CobQ family.</text>
</comment>
<dbReference type="InterPro" id="IPR027417">
    <property type="entry name" value="P-loop_NTPase"/>
</dbReference>
<dbReference type="SUPFAM" id="SSF52540">
    <property type="entry name" value="P-loop containing nucleoside triphosphate hydrolases"/>
    <property type="match status" value="1"/>
</dbReference>